<dbReference type="Gene3D" id="3.20.20.80">
    <property type="entry name" value="Glycosidases"/>
    <property type="match status" value="1"/>
</dbReference>
<dbReference type="AlphaFoldDB" id="A0A0F0GCD6"/>
<gene>
    <name evidence="6" type="ORF">UK23_43440</name>
</gene>
<comment type="caution">
    <text evidence="6">The sequence shown here is derived from an EMBL/GenBank/DDBJ whole genome shotgun (WGS) entry which is preliminary data.</text>
</comment>
<dbReference type="Proteomes" id="UP000033393">
    <property type="component" value="Unassembled WGS sequence"/>
</dbReference>
<dbReference type="GO" id="GO:0005975">
    <property type="term" value="P:carbohydrate metabolic process"/>
    <property type="evidence" value="ECO:0007669"/>
    <property type="project" value="UniProtKB-ARBA"/>
</dbReference>
<dbReference type="PATRIC" id="fig|68170.10.peg.1902"/>
<dbReference type="InterPro" id="IPR051913">
    <property type="entry name" value="GH2_Domain-Containing"/>
</dbReference>
<evidence type="ECO:0000256" key="1">
    <source>
        <dbReference type="ARBA" id="ARBA00007401"/>
    </source>
</evidence>
<protein>
    <submittedName>
        <fullName evidence="6">Beta-galactosidase</fullName>
    </submittedName>
</protein>
<evidence type="ECO:0000256" key="3">
    <source>
        <dbReference type="ARBA" id="ARBA00023295"/>
    </source>
</evidence>
<dbReference type="Gene3D" id="2.60.40.10">
    <property type="entry name" value="Immunoglobulins"/>
    <property type="match status" value="2"/>
</dbReference>
<dbReference type="SUPFAM" id="SSF51445">
    <property type="entry name" value="(Trans)glycosidases"/>
    <property type="match status" value="1"/>
</dbReference>
<evidence type="ECO:0000259" key="4">
    <source>
        <dbReference type="Pfam" id="PF16355"/>
    </source>
</evidence>
<keyword evidence="3" id="KW-0326">Glycosidase</keyword>
<comment type="similarity">
    <text evidence="1">Belongs to the glycosyl hydrolase 2 family.</text>
</comment>
<dbReference type="OrthoDB" id="9762066at2"/>
<dbReference type="PANTHER" id="PTHR42732">
    <property type="entry name" value="BETA-GALACTOSIDASE"/>
    <property type="match status" value="1"/>
</dbReference>
<dbReference type="Gene3D" id="2.60.120.260">
    <property type="entry name" value="Galactose-binding domain-like"/>
    <property type="match status" value="1"/>
</dbReference>
<organism evidence="6 7">
    <name type="scientific">Lentzea aerocolonigenes</name>
    <name type="common">Lechevalieria aerocolonigenes</name>
    <name type="synonym">Saccharothrix aerocolonigenes</name>
    <dbReference type="NCBI Taxonomy" id="68170"/>
    <lineage>
        <taxon>Bacteria</taxon>
        <taxon>Bacillati</taxon>
        <taxon>Actinomycetota</taxon>
        <taxon>Actinomycetes</taxon>
        <taxon>Pseudonocardiales</taxon>
        <taxon>Pseudonocardiaceae</taxon>
        <taxon>Lentzea</taxon>
    </lineage>
</organism>
<feature type="domain" description="Glycoside hydrolase family 2" evidence="5">
    <location>
        <begin position="197"/>
        <end position="283"/>
    </location>
</feature>
<dbReference type="InterPro" id="IPR040605">
    <property type="entry name" value="Glyco_hydro2_dom5"/>
</dbReference>
<reference evidence="6 7" key="1">
    <citation type="submission" date="2015-02" db="EMBL/GenBank/DDBJ databases">
        <authorList>
            <person name="Ju K.-S."/>
            <person name="Doroghazi J.R."/>
            <person name="Metcalf W."/>
        </authorList>
    </citation>
    <scope>NUCLEOTIDE SEQUENCE [LARGE SCALE GENOMIC DNA]</scope>
    <source>
        <strain evidence="6 7">NRRL B-16140</strain>
    </source>
</reference>
<evidence type="ECO:0000313" key="6">
    <source>
        <dbReference type="EMBL" id="KJK34566.1"/>
    </source>
</evidence>
<dbReference type="InterPro" id="IPR013783">
    <property type="entry name" value="Ig-like_fold"/>
</dbReference>
<dbReference type="PANTHER" id="PTHR42732:SF1">
    <property type="entry name" value="BETA-MANNOSIDASE"/>
    <property type="match status" value="1"/>
</dbReference>
<keyword evidence="2" id="KW-0378">Hydrolase</keyword>
<dbReference type="InterPro" id="IPR032311">
    <property type="entry name" value="DUF4982"/>
</dbReference>
<dbReference type="GO" id="GO:0016798">
    <property type="term" value="F:hydrolase activity, acting on glycosyl bonds"/>
    <property type="evidence" value="ECO:0007669"/>
    <property type="project" value="UniProtKB-KW"/>
</dbReference>
<evidence type="ECO:0000256" key="2">
    <source>
        <dbReference type="ARBA" id="ARBA00022801"/>
    </source>
</evidence>
<keyword evidence="7" id="KW-1185">Reference proteome</keyword>
<sequence>EYGLKKDRDRKWFAGQFLWTGIDYIGEPTPYNNTFPVKSSFFGAVDTAGFPKDFYHLFRSQWSSEPMVHLLPMNWTNYKPGERVSVWAYSNADTVELFLNDKSLGERKFDTKTTTYGVKYRETTEATGDDKTVTGGRYPGSYTSPNGSAGKLHLTWLVPFQRGRLVAVAKRGGVEVARDEVRTAGDPYAIRLKADSGDGRSLAFVTAEVVDSAGVVVPDAANPITFQVANGSLAGLDNGRQESAENYQASSRTAFNGLALAMVRPGTGPAGTTVTARAPGLRDGIATFGTNGAVFGSGPVPEAAGPVGVTAASAADASYSGAPNTVPAAMLDGNASTYWSNYYLKTATGLLPQVSSAHAADWVSLSGLEGAPIRSVQASFLVNGSHALPATISVSYWNGTTFVPVGDPRIEWAPGPGQPTRIAFTPVSTGRLRLDLTSRAPRTTTGFLGIAEMSVVRQ</sequence>
<proteinExistence type="inferred from homology"/>
<accession>A0A0F0GCD6</accession>
<evidence type="ECO:0000259" key="5">
    <source>
        <dbReference type="Pfam" id="PF18565"/>
    </source>
</evidence>
<feature type="non-terminal residue" evidence="6">
    <location>
        <position position="1"/>
    </location>
</feature>
<feature type="domain" description="DUF4982" evidence="4">
    <location>
        <begin position="81"/>
        <end position="177"/>
    </location>
</feature>
<dbReference type="Pfam" id="PF16355">
    <property type="entry name" value="DUF4982"/>
    <property type="match status" value="1"/>
</dbReference>
<dbReference type="EMBL" id="JYJG01000457">
    <property type="protein sequence ID" value="KJK34566.1"/>
    <property type="molecule type" value="Genomic_DNA"/>
</dbReference>
<dbReference type="RefSeq" id="WP_045317679.1">
    <property type="nucleotide sequence ID" value="NZ_JYJG01000457.1"/>
</dbReference>
<dbReference type="InterPro" id="IPR017853">
    <property type="entry name" value="GH"/>
</dbReference>
<dbReference type="Pfam" id="PF18565">
    <property type="entry name" value="Glyco_hydro2_C5"/>
    <property type="match status" value="1"/>
</dbReference>
<name>A0A0F0GCD6_LENAE</name>
<evidence type="ECO:0000313" key="7">
    <source>
        <dbReference type="Proteomes" id="UP000033393"/>
    </source>
</evidence>